<dbReference type="RefSeq" id="WP_044225702.1">
    <property type="nucleotide sequence ID" value="NZ_JRYR02000001.1"/>
</dbReference>
<dbReference type="Pfam" id="PF04199">
    <property type="entry name" value="Cyclase"/>
    <property type="match status" value="1"/>
</dbReference>
<organism evidence="1 2">
    <name type="scientific">Flammeovirga pacifica</name>
    <dbReference type="NCBI Taxonomy" id="915059"/>
    <lineage>
        <taxon>Bacteria</taxon>
        <taxon>Pseudomonadati</taxon>
        <taxon>Bacteroidota</taxon>
        <taxon>Cytophagia</taxon>
        <taxon>Cytophagales</taxon>
        <taxon>Flammeovirgaceae</taxon>
        <taxon>Flammeovirga</taxon>
    </lineage>
</organism>
<dbReference type="InterPro" id="IPR037175">
    <property type="entry name" value="KFase_sf"/>
</dbReference>
<keyword evidence="2" id="KW-1185">Reference proteome</keyword>
<dbReference type="AlphaFoldDB" id="A0A1S1Z1P7"/>
<protein>
    <submittedName>
        <fullName evidence="1">Cyclase</fullName>
    </submittedName>
</protein>
<dbReference type="OrthoDB" id="9796085at2"/>
<gene>
    <name evidence="1" type="ORF">NH26_13015</name>
</gene>
<dbReference type="EMBL" id="JRYR02000001">
    <property type="protein sequence ID" value="OHX67194.1"/>
    <property type="molecule type" value="Genomic_DNA"/>
</dbReference>
<dbReference type="Gene3D" id="3.50.30.50">
    <property type="entry name" value="Putative cyclase"/>
    <property type="match status" value="1"/>
</dbReference>
<dbReference type="PANTHER" id="PTHR31118">
    <property type="entry name" value="CYCLASE-LIKE PROTEIN 2"/>
    <property type="match status" value="1"/>
</dbReference>
<dbReference type="Proteomes" id="UP000179797">
    <property type="component" value="Unassembled WGS sequence"/>
</dbReference>
<evidence type="ECO:0000313" key="2">
    <source>
        <dbReference type="Proteomes" id="UP000179797"/>
    </source>
</evidence>
<reference evidence="1 2" key="1">
    <citation type="journal article" date="2012" name="Int. J. Syst. Evol. Microbiol.">
        <title>Flammeovirga pacifica sp. nov., isolated from deep-sea sediment.</title>
        <authorList>
            <person name="Xu H."/>
            <person name="Fu Y."/>
            <person name="Yang N."/>
            <person name="Ding Z."/>
            <person name="Lai Q."/>
            <person name="Zeng R."/>
        </authorList>
    </citation>
    <scope>NUCLEOTIDE SEQUENCE [LARGE SCALE GENOMIC DNA]</scope>
    <source>
        <strain evidence="2">DSM 24597 / LMG 26175 / WPAGA1</strain>
    </source>
</reference>
<dbReference type="InterPro" id="IPR007325">
    <property type="entry name" value="KFase/CYL"/>
</dbReference>
<accession>A0A1S1Z1P7</accession>
<dbReference type="STRING" id="915059.NH26_13015"/>
<dbReference type="GO" id="GO:0019441">
    <property type="term" value="P:L-tryptophan catabolic process to kynurenine"/>
    <property type="evidence" value="ECO:0007669"/>
    <property type="project" value="InterPro"/>
</dbReference>
<dbReference type="PANTHER" id="PTHR31118:SF12">
    <property type="entry name" value="CYCLASE-LIKE PROTEIN 2"/>
    <property type="match status" value="1"/>
</dbReference>
<evidence type="ECO:0000313" key="1">
    <source>
        <dbReference type="EMBL" id="OHX67194.1"/>
    </source>
</evidence>
<dbReference type="GO" id="GO:0004061">
    <property type="term" value="F:arylformamidase activity"/>
    <property type="evidence" value="ECO:0007669"/>
    <property type="project" value="InterPro"/>
</dbReference>
<proteinExistence type="predicted"/>
<comment type="caution">
    <text evidence="1">The sequence shown here is derived from an EMBL/GenBank/DDBJ whole genome shotgun (WGS) entry which is preliminary data.</text>
</comment>
<dbReference type="SUPFAM" id="SSF102198">
    <property type="entry name" value="Putative cyclase"/>
    <property type="match status" value="1"/>
</dbReference>
<name>A0A1S1Z1P7_FLAPC</name>
<sequence>MKIVDLSKPIQFNKKDPWFMRVKIKHKSHKKAKWLIRLLGLPFKLFPKGFEGWADDTIEKMGVHSTTHIDAPWHYSPTVAGKKAKTIDEVPLDWCYGEGLVIDMEHKQDFDPITVADIETFLLKNQLEIKEGMIVLIKTGRDKFNGTENFHKIGTGMSAEATHYLIDKGIKVMGIDSWGWDLPLPHLMEKAKETGNSELFWEAHLVGQEKEYCHMEQLVNLGALPYQGFKVAVFPLKIVGASAAPARVVAMFDSVSNDN</sequence>